<comment type="caution">
    <text evidence="1">The sequence shown here is derived from an EMBL/GenBank/DDBJ whole genome shotgun (WGS) entry which is preliminary data.</text>
</comment>
<name>A0ACC5WMZ2_PANGG</name>
<dbReference type="EMBL" id="CM040460">
    <property type="protein sequence ID" value="MCI4380366.1"/>
    <property type="molecule type" value="Genomic_DNA"/>
</dbReference>
<gene>
    <name evidence="1" type="ORF">PGIGA_G00238990</name>
</gene>
<dbReference type="Proteomes" id="UP000829447">
    <property type="component" value="Linkage Group LG7"/>
</dbReference>
<sequence length="289" mass="32827">MTCLLATKSPALIGCFVVDRRYFEEIGLLDEGMEVYGGENVELGIRVWLCGGSVEVLPCSRIAHIERAHKPYTDDLAANVRRNAFRVAEVWMDEFKNHVYMAWNVPLQDSGIDIGDISERKLLRERLQCRPFRWFLKNIYTEMRTYADTIAYGELKNSLKPDLCVDQGPDSDNIPILYLCHGMTPQNVYYTSSGQLRVGVLSPTIDDNDNKCLVDVNGRPRLLECSYAGNKRMKLSWLFTQGGSIQNTESRYCLEIIQSSGVEVGYQLVLQTCTTQTWTITNILTTKVL</sequence>
<protein>
    <submittedName>
        <fullName evidence="1">Uncharacterized protein</fullName>
    </submittedName>
</protein>
<evidence type="ECO:0000313" key="1">
    <source>
        <dbReference type="EMBL" id="MCI4380366.1"/>
    </source>
</evidence>
<organism evidence="1 2">
    <name type="scientific">Pangasianodon gigas</name>
    <name type="common">Mekong giant catfish</name>
    <name type="synonym">Pangasius gigas</name>
    <dbReference type="NCBI Taxonomy" id="30993"/>
    <lineage>
        <taxon>Eukaryota</taxon>
        <taxon>Metazoa</taxon>
        <taxon>Chordata</taxon>
        <taxon>Craniata</taxon>
        <taxon>Vertebrata</taxon>
        <taxon>Euteleostomi</taxon>
        <taxon>Actinopterygii</taxon>
        <taxon>Neopterygii</taxon>
        <taxon>Teleostei</taxon>
        <taxon>Ostariophysi</taxon>
        <taxon>Siluriformes</taxon>
        <taxon>Pangasiidae</taxon>
        <taxon>Pangasianodon</taxon>
    </lineage>
</organism>
<reference evidence="1 2" key="1">
    <citation type="journal article" date="2022" name="bioRxiv">
        <title>An ancient truncated duplication of the anti-Mullerian hormone receptor type 2 gene is a potential conserved master sex determinant in the Pangasiidae catfish family.</title>
        <authorList>
            <person name="Wen M."/>
            <person name="Pan Q."/>
            <person name="Jouanno E."/>
            <person name="Montfort J."/>
            <person name="Zahm M."/>
            <person name="Cabau C."/>
            <person name="Klopp C."/>
            <person name="Iampietro C."/>
            <person name="Roques C."/>
            <person name="Bouchez O."/>
            <person name="Castinel A."/>
            <person name="Donnadieu C."/>
            <person name="Parrinello H."/>
            <person name="Poncet C."/>
            <person name="Belmonte E."/>
            <person name="Gautier V."/>
            <person name="Avarre J.-C."/>
            <person name="Dugue R."/>
            <person name="Gustiano R."/>
            <person name="Ha T.T.T."/>
            <person name="Campet M."/>
            <person name="Sriphairoj K."/>
            <person name="Ribolli J."/>
            <person name="de Almeida F.L."/>
            <person name="Desvignes T."/>
            <person name="Postlethwait J.H."/>
            <person name="Bucao C.F."/>
            <person name="Robinson-Rechavi M."/>
            <person name="Bobe J."/>
            <person name="Herpin A."/>
            <person name="Guiguen Y."/>
        </authorList>
    </citation>
    <scope>NUCLEOTIDE SEQUENCE [LARGE SCALE GENOMIC DNA]</scope>
    <source>
        <strain evidence="1">YG-Dec2019</strain>
    </source>
</reference>
<proteinExistence type="predicted"/>
<accession>A0ACC5WMZ2</accession>
<evidence type="ECO:0000313" key="2">
    <source>
        <dbReference type="Proteomes" id="UP000829447"/>
    </source>
</evidence>
<keyword evidence="2" id="KW-1185">Reference proteome</keyword>